<reference evidence="1" key="1">
    <citation type="submission" date="2019-02" db="EMBL/GenBank/DDBJ databases">
        <title>Halonotius sp. a new haloarchaeum isolated from saline soil.</title>
        <authorList>
            <person name="Duran-Viseras A."/>
            <person name="Sanchez-Porro C."/>
            <person name="Ventosa A."/>
        </authorList>
    </citation>
    <scope>NUCLEOTIDE SEQUENCE</scope>
    <source>
        <strain evidence="1">F15B</strain>
    </source>
</reference>
<evidence type="ECO:0000313" key="1">
    <source>
        <dbReference type="EMBL" id="TQQ80931.1"/>
    </source>
</evidence>
<proteinExistence type="predicted"/>
<name>A0A8J8TCJ3_9EURY</name>
<sequence>MNASYVFRVTFRLDPSDAHVDPDTFETVLRIPAEPPGADGWLFFQQHLWRGDVADAEHMRRVAADRLAVDVVSISFSELATDEAYLTALKTTIEADLARFNADSVDEVLHQHFGSSIHVRDDGFDTE</sequence>
<protein>
    <recommendedName>
        <fullName evidence="3">LWR-salt protein</fullName>
    </recommendedName>
</protein>
<comment type="caution">
    <text evidence="1">The sequence shown here is derived from an EMBL/GenBank/DDBJ whole genome shotgun (WGS) entry which is preliminary data.</text>
</comment>
<dbReference type="InterPro" id="IPR049798">
    <property type="entry name" value="LWR_salt"/>
</dbReference>
<dbReference type="OrthoDB" id="202660at2157"/>
<evidence type="ECO:0000313" key="2">
    <source>
        <dbReference type="Proteomes" id="UP000705823"/>
    </source>
</evidence>
<gene>
    <name evidence="1" type="ORF">EGH24_07180</name>
</gene>
<organism evidence="1 2">
    <name type="scientific">Halonotius terrestris</name>
    <dbReference type="NCBI Taxonomy" id="2487750"/>
    <lineage>
        <taxon>Archaea</taxon>
        <taxon>Methanobacteriati</taxon>
        <taxon>Methanobacteriota</taxon>
        <taxon>Stenosarchaea group</taxon>
        <taxon>Halobacteria</taxon>
        <taxon>Halobacteriales</taxon>
        <taxon>Haloferacaceae</taxon>
        <taxon>Halonotius</taxon>
    </lineage>
</organism>
<dbReference type="Proteomes" id="UP000705823">
    <property type="component" value="Unassembled WGS sequence"/>
</dbReference>
<dbReference type="EMBL" id="RKLU01000003">
    <property type="protein sequence ID" value="TQQ80931.1"/>
    <property type="molecule type" value="Genomic_DNA"/>
</dbReference>
<dbReference type="NCBIfam" id="NF033910">
    <property type="entry name" value="LWR_salt"/>
    <property type="match status" value="1"/>
</dbReference>
<keyword evidence="2" id="KW-1185">Reference proteome</keyword>
<dbReference type="Pfam" id="PF26423">
    <property type="entry name" value="LWR_salt"/>
    <property type="match status" value="1"/>
</dbReference>
<dbReference type="RefSeq" id="WP_142979493.1">
    <property type="nucleotide sequence ID" value="NZ_RKLU01000003.1"/>
</dbReference>
<accession>A0A8J8TCJ3</accession>
<evidence type="ECO:0008006" key="3">
    <source>
        <dbReference type="Google" id="ProtNLM"/>
    </source>
</evidence>
<dbReference type="AlphaFoldDB" id="A0A8J8TCJ3"/>